<reference evidence="2 3" key="1">
    <citation type="submission" date="2018-10" db="EMBL/GenBank/DDBJ databases">
        <title>Genome assembly for a Yunnan-Guizhou Plateau 3E fish, Anabarilius grahami (Regan), and its evolutionary and genetic applications.</title>
        <authorList>
            <person name="Jiang W."/>
        </authorList>
    </citation>
    <scope>NUCLEOTIDE SEQUENCE [LARGE SCALE GENOMIC DNA]</scope>
    <source>
        <strain evidence="2">AG-KIZ</strain>
        <tissue evidence="2">Muscle</tissue>
    </source>
</reference>
<evidence type="ECO:0000313" key="2">
    <source>
        <dbReference type="EMBL" id="ROI26657.1"/>
    </source>
</evidence>
<evidence type="ECO:0000256" key="1">
    <source>
        <dbReference type="SAM" id="MobiDB-lite"/>
    </source>
</evidence>
<keyword evidence="3" id="KW-1185">Reference proteome</keyword>
<evidence type="ECO:0000313" key="3">
    <source>
        <dbReference type="Proteomes" id="UP000281406"/>
    </source>
</evidence>
<dbReference type="OrthoDB" id="8942143at2759"/>
<feature type="region of interest" description="Disordered" evidence="1">
    <location>
        <begin position="106"/>
        <end position="130"/>
    </location>
</feature>
<organism evidence="2 3">
    <name type="scientific">Anabarilius grahami</name>
    <name type="common">Kanglang fish</name>
    <name type="synonym">Barilius grahami</name>
    <dbReference type="NCBI Taxonomy" id="495550"/>
    <lineage>
        <taxon>Eukaryota</taxon>
        <taxon>Metazoa</taxon>
        <taxon>Chordata</taxon>
        <taxon>Craniata</taxon>
        <taxon>Vertebrata</taxon>
        <taxon>Euteleostomi</taxon>
        <taxon>Actinopterygii</taxon>
        <taxon>Neopterygii</taxon>
        <taxon>Teleostei</taxon>
        <taxon>Ostariophysi</taxon>
        <taxon>Cypriniformes</taxon>
        <taxon>Xenocyprididae</taxon>
        <taxon>Xenocypridinae</taxon>
        <taxon>Xenocypridinae incertae sedis</taxon>
        <taxon>Anabarilius</taxon>
    </lineage>
</organism>
<gene>
    <name evidence="2" type="ORF">DPX16_21600</name>
</gene>
<dbReference type="EMBL" id="RJVU01073134">
    <property type="protein sequence ID" value="ROI26657.1"/>
    <property type="molecule type" value="Genomic_DNA"/>
</dbReference>
<sequence length="174" mass="19653">MERKKNVFDKVMLLARLKEEKCIVVREVKQHMEYMKSVAGQIEEFTFQLTEDTNGKCSTEGLMENGREGLLCVLKRRLCEVAAQLATARTTYKSILGLQTLPLDDFSEEEDSENTSSTDEELTEMSSPLNAERVSIKMDVPLIENTEMSKVSVACLLFVQYGASKSQFLSFSTI</sequence>
<protein>
    <submittedName>
        <fullName evidence="2">Uncharacterized protein</fullName>
    </submittedName>
</protein>
<name>A0A3N0XH74_ANAGA</name>
<comment type="caution">
    <text evidence="2">The sequence shown here is derived from an EMBL/GenBank/DDBJ whole genome shotgun (WGS) entry which is preliminary data.</text>
</comment>
<dbReference type="AlphaFoldDB" id="A0A3N0XH74"/>
<accession>A0A3N0XH74</accession>
<feature type="compositionally biased region" description="Acidic residues" evidence="1">
    <location>
        <begin position="106"/>
        <end position="123"/>
    </location>
</feature>
<dbReference type="Proteomes" id="UP000281406">
    <property type="component" value="Unassembled WGS sequence"/>
</dbReference>
<proteinExistence type="predicted"/>